<dbReference type="EMBL" id="WUAV01000004">
    <property type="protein sequence ID" value="KAF1755611.1"/>
    <property type="molecule type" value="Genomic_DNA"/>
</dbReference>
<organism evidence="3 4">
    <name type="scientific">Caenorhabditis remanei</name>
    <name type="common">Caenorhabditis vulgaris</name>
    <dbReference type="NCBI Taxonomy" id="31234"/>
    <lineage>
        <taxon>Eukaryota</taxon>
        <taxon>Metazoa</taxon>
        <taxon>Ecdysozoa</taxon>
        <taxon>Nematoda</taxon>
        <taxon>Chromadorea</taxon>
        <taxon>Rhabditida</taxon>
        <taxon>Rhabditina</taxon>
        <taxon>Rhabditomorpha</taxon>
        <taxon>Rhabditoidea</taxon>
        <taxon>Rhabditidae</taxon>
        <taxon>Peloderinae</taxon>
        <taxon>Caenorhabditis</taxon>
    </lineage>
</organism>
<gene>
    <name evidence="3" type="ORF">GCK72_012061</name>
</gene>
<dbReference type="AlphaFoldDB" id="A0A6A5GLV4"/>
<reference evidence="3 4" key="1">
    <citation type="submission" date="2019-12" db="EMBL/GenBank/DDBJ databases">
        <title>Chromosome-level assembly of the Caenorhabditis remanei genome.</title>
        <authorList>
            <person name="Teterina A.A."/>
            <person name="Willis J.H."/>
            <person name="Phillips P.C."/>
        </authorList>
    </citation>
    <scope>NUCLEOTIDE SEQUENCE [LARGE SCALE GENOMIC DNA]</scope>
    <source>
        <strain evidence="3 4">PX506</strain>
        <tissue evidence="3">Whole organism</tissue>
    </source>
</reference>
<evidence type="ECO:0000313" key="4">
    <source>
        <dbReference type="Proteomes" id="UP000483820"/>
    </source>
</evidence>
<dbReference type="CTD" id="9818888"/>
<evidence type="ECO:0000256" key="1">
    <source>
        <dbReference type="SAM" id="MobiDB-lite"/>
    </source>
</evidence>
<sequence length="630" mass="73107">MSSSPAQNSPVSSPPTQWNNDDFKMARCIAEFSINSRAPVPFHAISGRIIRENPEINRKVSEIDEFVKTFANNSLAFFPRIHPWLYAKIFFVCDTPLSSDQIEIFSTNADMAVDAHNYIIYYRQKEGEAEFGDPRMKDYRKSDIQMKSENSTKKDSEDVETVKKAIQKSTEEKQKEQTPIIDLTNSSDSDSNKDEEEEGSKENKNTEKNITETPLKPMTKNELWSERDESELLKFCVEKCRNVTFPFNIRQLCEEFKETSGTNRTVECLQTRISLTRSKIHKRTNIDMETKIKLIYALKTPIDKKFLREICKNADVILNKRNQIMKYQERRQGGLKLNVYHNTHNPETSLKRDEEMLKLLEELSVTREFPISDVSFVNKFKESTGSSEEINSLKYRYRLVKNRIFECSELDMDTRINMMYISSTRVSDNVHKEILKWNVNVEIDSDGRIEMKYDNSTKKDSEDVKPITQTMKELKKEITEDSKSIHILKIPKAEDVEKLLNDDNSMSLQKFLKILLSIIGPLNSPKLIKLQSEIEKAASESDHNIPLEIISNSLDNILLFATKFATNFIANEDSTCLNKFLTIVETATFTMSHVDFNKKLRAHYEEASNKRIPINKIRYAIDYVLEMVLR</sequence>
<dbReference type="GeneID" id="9818888"/>
<dbReference type="KEGG" id="crq:GCK72_012061"/>
<dbReference type="InterPro" id="IPR053315">
    <property type="entry name" value="Peptidase_C14A"/>
</dbReference>
<dbReference type="SMART" id="SM00583">
    <property type="entry name" value="SPK"/>
    <property type="match status" value="1"/>
</dbReference>
<accession>A0A6A5GLV4</accession>
<dbReference type="Proteomes" id="UP000483820">
    <property type="component" value="Chromosome IV"/>
</dbReference>
<dbReference type="InterPro" id="IPR006570">
    <property type="entry name" value="SPK_dom"/>
</dbReference>
<feature type="region of interest" description="Disordered" evidence="1">
    <location>
        <begin position="140"/>
        <end position="221"/>
    </location>
</feature>
<name>A0A6A5GLV4_CAERE</name>
<dbReference type="Pfam" id="PF04435">
    <property type="entry name" value="SPK"/>
    <property type="match status" value="2"/>
</dbReference>
<evidence type="ECO:0000259" key="2">
    <source>
        <dbReference type="SMART" id="SM00583"/>
    </source>
</evidence>
<dbReference type="PANTHER" id="PTHR23362">
    <property type="entry name" value="L-PLASTIN-RELATED"/>
    <property type="match status" value="1"/>
</dbReference>
<dbReference type="RefSeq" id="XP_003103564.2">
    <property type="nucleotide sequence ID" value="XM_003103516.2"/>
</dbReference>
<proteinExistence type="predicted"/>
<feature type="domain" description="SPK" evidence="2">
    <location>
        <begin position="228"/>
        <end position="339"/>
    </location>
</feature>
<feature type="compositionally biased region" description="Basic and acidic residues" evidence="1">
    <location>
        <begin position="140"/>
        <end position="176"/>
    </location>
</feature>
<evidence type="ECO:0000313" key="3">
    <source>
        <dbReference type="EMBL" id="KAF1755611.1"/>
    </source>
</evidence>
<feature type="compositionally biased region" description="Basic and acidic residues" evidence="1">
    <location>
        <begin position="200"/>
        <end position="210"/>
    </location>
</feature>
<protein>
    <recommendedName>
        <fullName evidence="2">SPK domain-containing protein</fullName>
    </recommendedName>
</protein>
<comment type="caution">
    <text evidence="3">The sequence shown here is derived from an EMBL/GenBank/DDBJ whole genome shotgun (WGS) entry which is preliminary data.</text>
</comment>